<dbReference type="InterPro" id="IPR036942">
    <property type="entry name" value="Beta-barrel_TonB_sf"/>
</dbReference>
<comment type="similarity">
    <text evidence="8 9">Belongs to the TonB-dependent receptor family.</text>
</comment>
<proteinExistence type="inferred from homology"/>
<dbReference type="GO" id="GO:0044718">
    <property type="term" value="P:siderophore transmembrane transport"/>
    <property type="evidence" value="ECO:0007669"/>
    <property type="project" value="TreeGrafter"/>
</dbReference>
<keyword evidence="5 9" id="KW-0798">TonB box</keyword>
<dbReference type="KEGG" id="pla:Plav_0808"/>
<evidence type="ECO:0000256" key="8">
    <source>
        <dbReference type="PROSITE-ProRule" id="PRU01360"/>
    </source>
</evidence>
<feature type="signal peptide" evidence="10">
    <location>
        <begin position="1"/>
        <end position="24"/>
    </location>
</feature>
<dbReference type="Pfam" id="PF07715">
    <property type="entry name" value="Plug"/>
    <property type="match status" value="1"/>
</dbReference>
<dbReference type="RefSeq" id="WP_012109681.1">
    <property type="nucleotide sequence ID" value="NC_009719.1"/>
</dbReference>
<evidence type="ECO:0000256" key="3">
    <source>
        <dbReference type="ARBA" id="ARBA00022452"/>
    </source>
</evidence>
<keyword evidence="7 8" id="KW-0998">Cell outer membrane</keyword>
<dbReference type="GO" id="GO:0015344">
    <property type="term" value="F:siderophore uptake transmembrane transporter activity"/>
    <property type="evidence" value="ECO:0007669"/>
    <property type="project" value="TreeGrafter"/>
</dbReference>
<evidence type="ECO:0000256" key="4">
    <source>
        <dbReference type="ARBA" id="ARBA00022692"/>
    </source>
</evidence>
<feature type="domain" description="TonB-dependent receptor-like beta-barrel" evidence="11">
    <location>
        <begin position="301"/>
        <end position="673"/>
    </location>
</feature>
<dbReference type="InterPro" id="IPR012910">
    <property type="entry name" value="Plug_dom"/>
</dbReference>
<evidence type="ECO:0000256" key="6">
    <source>
        <dbReference type="ARBA" id="ARBA00023136"/>
    </source>
</evidence>
<evidence type="ECO:0000259" key="12">
    <source>
        <dbReference type="Pfam" id="PF07715"/>
    </source>
</evidence>
<evidence type="ECO:0000256" key="2">
    <source>
        <dbReference type="ARBA" id="ARBA00022448"/>
    </source>
</evidence>
<evidence type="ECO:0000313" key="14">
    <source>
        <dbReference type="Proteomes" id="UP000006377"/>
    </source>
</evidence>
<accession>A7HR98</accession>
<evidence type="ECO:0000256" key="1">
    <source>
        <dbReference type="ARBA" id="ARBA00004571"/>
    </source>
</evidence>
<evidence type="ECO:0000256" key="5">
    <source>
        <dbReference type="ARBA" id="ARBA00023077"/>
    </source>
</evidence>
<dbReference type="Pfam" id="PF00593">
    <property type="entry name" value="TonB_dep_Rec_b-barrel"/>
    <property type="match status" value="1"/>
</dbReference>
<dbReference type="OrthoDB" id="9760620at2"/>
<keyword evidence="2 8" id="KW-0813">Transport</keyword>
<dbReference type="AlphaFoldDB" id="A7HR98"/>
<dbReference type="Gene3D" id="2.40.170.20">
    <property type="entry name" value="TonB-dependent receptor, beta-barrel domain"/>
    <property type="match status" value="1"/>
</dbReference>
<keyword evidence="6 8" id="KW-0472">Membrane</keyword>
<dbReference type="EMBL" id="CP000774">
    <property type="protein sequence ID" value="ABS62431.1"/>
    <property type="molecule type" value="Genomic_DNA"/>
</dbReference>
<protein>
    <submittedName>
        <fullName evidence="13">TonB-dependent receptor</fullName>
    </submittedName>
</protein>
<dbReference type="InterPro" id="IPR037066">
    <property type="entry name" value="Plug_dom_sf"/>
</dbReference>
<sequence length="714" mass="77129">MKNTFSLLRGAALAAPFLASPAFAQTAESGAVTLPQIVITADEANENPLSGLDPAVHPSGTLTVPGVIEAQREMSRMPGAVSLVPATRYEDSYAHNIEDVMDFTPGVYARKRFGAEVRLSIRGSGLSRSFHMRGLEIMQDGIPFNLADGAADFQEIDPLIAQHIEVHKGGNGLRFGSSTLGGAINFVMPSGHTASAENLFRIEGGSHGTARVHMQAARVYGATDVFAAMTGNLVEGFRDHEREESIRFSGNIGHRFNERAETRFYLLSNVVDQDLPGTLTLAQAENDPEMANPLSVSRNEQRNVRSLRFANKTALDLDNGGTLEFGGYVGYKRLYHPIFRVLDQRGPLAGAFTRYSDEGTLAGHRNIVTVGGDVSWGEVDAKQYTNNAGSRGALQASGTQESTNLRLYLENQFYVVPTVALVGGAQAIHSRRKFTNDLVPAQSDSSSYSTVSPRAGVLWDFAENAQAYTNVTRSYEPPTFSELVQATVFQFVPLDPQRAWTAEIGTRGTSATAAWDVALYRAEVKGELISFTVVPGSPPLTLNADETIHQGIEASLTLDIGAYGVNKLLPEGSRLLLEQAYMFSDFSFDGDAVYGDNKLAGMPPHVYVAALRYKSPAPNGLGWDIAPKVEWVPDGGYVDYANNLEAPGYATLGLEGGVDIAKGVRLFLDARNLTDENYISTYSTITDATDPAVSTNVFYPGEGRSFFAGLKLAF</sequence>
<keyword evidence="3 8" id="KW-1134">Transmembrane beta strand</keyword>
<keyword evidence="14" id="KW-1185">Reference proteome</keyword>
<feature type="chain" id="PRO_5002710419" evidence="10">
    <location>
        <begin position="25"/>
        <end position="714"/>
    </location>
</feature>
<dbReference type="STRING" id="402881.Plav_0808"/>
<feature type="domain" description="TonB-dependent receptor plug" evidence="12">
    <location>
        <begin position="76"/>
        <end position="183"/>
    </location>
</feature>
<dbReference type="GO" id="GO:0009279">
    <property type="term" value="C:cell outer membrane"/>
    <property type="evidence" value="ECO:0007669"/>
    <property type="project" value="UniProtKB-SubCell"/>
</dbReference>
<evidence type="ECO:0000256" key="10">
    <source>
        <dbReference type="SAM" id="SignalP"/>
    </source>
</evidence>
<evidence type="ECO:0000259" key="11">
    <source>
        <dbReference type="Pfam" id="PF00593"/>
    </source>
</evidence>
<dbReference type="Gene3D" id="2.170.130.10">
    <property type="entry name" value="TonB-dependent receptor, plug domain"/>
    <property type="match status" value="1"/>
</dbReference>
<keyword evidence="13" id="KW-0675">Receptor</keyword>
<dbReference type="PANTHER" id="PTHR30069:SF28">
    <property type="entry name" value="TONB-DEPENDENT RECEPTOR YNCD-RELATED"/>
    <property type="match status" value="1"/>
</dbReference>
<reference evidence="13 14" key="1">
    <citation type="journal article" date="2011" name="Stand. Genomic Sci.">
        <title>Complete genome sequence of Parvibaculum lavamentivorans type strain (DS-1(T)).</title>
        <authorList>
            <person name="Schleheck D."/>
            <person name="Weiss M."/>
            <person name="Pitluck S."/>
            <person name="Bruce D."/>
            <person name="Land M.L."/>
            <person name="Han S."/>
            <person name="Saunders E."/>
            <person name="Tapia R."/>
            <person name="Detter C."/>
            <person name="Brettin T."/>
            <person name="Han J."/>
            <person name="Woyke T."/>
            <person name="Goodwin L."/>
            <person name="Pennacchio L."/>
            <person name="Nolan M."/>
            <person name="Cook A.M."/>
            <person name="Kjelleberg S."/>
            <person name="Thomas T."/>
        </authorList>
    </citation>
    <scope>NUCLEOTIDE SEQUENCE [LARGE SCALE GENOMIC DNA]</scope>
    <source>
        <strain evidence="14">DS-1 / DSM 13023 / NCIMB 13966</strain>
    </source>
</reference>
<evidence type="ECO:0000313" key="13">
    <source>
        <dbReference type="EMBL" id="ABS62431.1"/>
    </source>
</evidence>
<organism evidence="13 14">
    <name type="scientific">Parvibaculum lavamentivorans (strain DS-1 / DSM 13023 / NCIMB 13966)</name>
    <dbReference type="NCBI Taxonomy" id="402881"/>
    <lineage>
        <taxon>Bacteria</taxon>
        <taxon>Pseudomonadati</taxon>
        <taxon>Pseudomonadota</taxon>
        <taxon>Alphaproteobacteria</taxon>
        <taxon>Hyphomicrobiales</taxon>
        <taxon>Parvibaculaceae</taxon>
        <taxon>Parvibaculum</taxon>
    </lineage>
</organism>
<evidence type="ECO:0000256" key="9">
    <source>
        <dbReference type="RuleBase" id="RU003357"/>
    </source>
</evidence>
<dbReference type="InterPro" id="IPR039426">
    <property type="entry name" value="TonB-dep_rcpt-like"/>
</dbReference>
<comment type="subcellular location">
    <subcellularLocation>
        <location evidence="1 8">Cell outer membrane</location>
        <topology evidence="1 8">Multi-pass membrane protein</topology>
    </subcellularLocation>
</comment>
<dbReference type="SUPFAM" id="SSF56935">
    <property type="entry name" value="Porins"/>
    <property type="match status" value="1"/>
</dbReference>
<dbReference type="PANTHER" id="PTHR30069">
    <property type="entry name" value="TONB-DEPENDENT OUTER MEMBRANE RECEPTOR"/>
    <property type="match status" value="1"/>
</dbReference>
<dbReference type="HOGENOM" id="CLU_008287_13_1_5"/>
<dbReference type="InterPro" id="IPR000531">
    <property type="entry name" value="Beta-barrel_TonB"/>
</dbReference>
<name>A7HR98_PARL1</name>
<gene>
    <name evidence="13" type="ordered locus">Plav_0808</name>
</gene>
<dbReference type="PROSITE" id="PS52016">
    <property type="entry name" value="TONB_DEPENDENT_REC_3"/>
    <property type="match status" value="1"/>
</dbReference>
<keyword evidence="4 8" id="KW-0812">Transmembrane</keyword>
<keyword evidence="10" id="KW-0732">Signal</keyword>
<evidence type="ECO:0000256" key="7">
    <source>
        <dbReference type="ARBA" id="ARBA00023237"/>
    </source>
</evidence>
<dbReference type="Proteomes" id="UP000006377">
    <property type="component" value="Chromosome"/>
</dbReference>
<dbReference type="eggNOG" id="COG4772">
    <property type="taxonomic scope" value="Bacteria"/>
</dbReference>